<reference evidence="2" key="1">
    <citation type="journal article" date="2023" name="Nat. Commun.">
        <title>Diploid and tetraploid genomes of Acorus and the evolution of monocots.</title>
        <authorList>
            <person name="Ma L."/>
            <person name="Liu K.W."/>
            <person name="Li Z."/>
            <person name="Hsiao Y.Y."/>
            <person name="Qi Y."/>
            <person name="Fu T."/>
            <person name="Tang G.D."/>
            <person name="Zhang D."/>
            <person name="Sun W.H."/>
            <person name="Liu D.K."/>
            <person name="Li Y."/>
            <person name="Chen G.Z."/>
            <person name="Liu X.D."/>
            <person name="Liao X.Y."/>
            <person name="Jiang Y.T."/>
            <person name="Yu X."/>
            <person name="Hao Y."/>
            <person name="Huang J."/>
            <person name="Zhao X.W."/>
            <person name="Ke S."/>
            <person name="Chen Y.Y."/>
            <person name="Wu W.L."/>
            <person name="Hsu J.L."/>
            <person name="Lin Y.F."/>
            <person name="Huang M.D."/>
            <person name="Li C.Y."/>
            <person name="Huang L."/>
            <person name="Wang Z.W."/>
            <person name="Zhao X."/>
            <person name="Zhong W.Y."/>
            <person name="Peng D.H."/>
            <person name="Ahmad S."/>
            <person name="Lan S."/>
            <person name="Zhang J.S."/>
            <person name="Tsai W.C."/>
            <person name="Van de Peer Y."/>
            <person name="Liu Z.J."/>
        </authorList>
    </citation>
    <scope>NUCLEOTIDE SEQUENCE</scope>
    <source>
        <strain evidence="2">CP</strain>
    </source>
</reference>
<evidence type="ECO:0008006" key="4">
    <source>
        <dbReference type="Google" id="ProtNLM"/>
    </source>
</evidence>
<protein>
    <recommendedName>
        <fullName evidence="4">Potassium channel tetramerisation-type BTB domain-containing protein</fullName>
    </recommendedName>
</protein>
<comment type="caution">
    <text evidence="2">The sequence shown here is derived from an EMBL/GenBank/DDBJ whole genome shotgun (WGS) entry which is preliminary data.</text>
</comment>
<evidence type="ECO:0000256" key="1">
    <source>
        <dbReference type="ARBA" id="ARBA00006974"/>
    </source>
</evidence>
<dbReference type="PANTHER" id="PTHR35296:SF3">
    <property type="entry name" value="EXPRESSED PROTEIN"/>
    <property type="match status" value="1"/>
</dbReference>
<evidence type="ECO:0000313" key="2">
    <source>
        <dbReference type="EMBL" id="KAK1309567.1"/>
    </source>
</evidence>
<gene>
    <name evidence="2" type="ORF">QJS10_CPA09g00436</name>
</gene>
<dbReference type="PANTHER" id="PTHR35296">
    <property type="entry name" value="EXPRESSED PROTEIN"/>
    <property type="match status" value="1"/>
</dbReference>
<keyword evidence="3" id="KW-1185">Reference proteome</keyword>
<dbReference type="EMBL" id="JAUJYO010000009">
    <property type="protein sequence ID" value="KAK1309567.1"/>
    <property type="molecule type" value="Genomic_DNA"/>
</dbReference>
<dbReference type="InterPro" id="IPR003676">
    <property type="entry name" value="SAUR_fam"/>
</dbReference>
<evidence type="ECO:0000313" key="3">
    <source>
        <dbReference type="Proteomes" id="UP001180020"/>
    </source>
</evidence>
<reference evidence="2" key="2">
    <citation type="submission" date="2023-06" db="EMBL/GenBank/DDBJ databases">
        <authorList>
            <person name="Ma L."/>
            <person name="Liu K.-W."/>
            <person name="Li Z."/>
            <person name="Hsiao Y.-Y."/>
            <person name="Qi Y."/>
            <person name="Fu T."/>
            <person name="Tang G."/>
            <person name="Zhang D."/>
            <person name="Sun W.-H."/>
            <person name="Liu D.-K."/>
            <person name="Li Y."/>
            <person name="Chen G.-Z."/>
            <person name="Liu X.-D."/>
            <person name="Liao X.-Y."/>
            <person name="Jiang Y.-T."/>
            <person name="Yu X."/>
            <person name="Hao Y."/>
            <person name="Huang J."/>
            <person name="Zhao X.-W."/>
            <person name="Ke S."/>
            <person name="Chen Y.-Y."/>
            <person name="Wu W.-L."/>
            <person name="Hsu J.-L."/>
            <person name="Lin Y.-F."/>
            <person name="Huang M.-D."/>
            <person name="Li C.-Y."/>
            <person name="Huang L."/>
            <person name="Wang Z.-W."/>
            <person name="Zhao X."/>
            <person name="Zhong W.-Y."/>
            <person name="Peng D.-H."/>
            <person name="Ahmad S."/>
            <person name="Lan S."/>
            <person name="Zhang J.-S."/>
            <person name="Tsai W.-C."/>
            <person name="Van De Peer Y."/>
            <person name="Liu Z.-J."/>
        </authorList>
    </citation>
    <scope>NUCLEOTIDE SEQUENCE</scope>
    <source>
        <strain evidence="2">CP</strain>
        <tissue evidence="2">Leaves</tissue>
    </source>
</reference>
<dbReference type="GO" id="GO:0009733">
    <property type="term" value="P:response to auxin"/>
    <property type="evidence" value="ECO:0007669"/>
    <property type="project" value="InterPro"/>
</dbReference>
<comment type="similarity">
    <text evidence="1">Belongs to the ARG7 family.</text>
</comment>
<dbReference type="AlphaFoldDB" id="A0AAV9E8C2"/>
<sequence length="117" mass="13372">MSYCCLFVPSRVGYRAITDEAEEEEVEERVMVVVGKERRVFLVEPLVLGMVPLKDLIELGRKDGSFSREGCAGEKAIFVDVDAILFEHLLWLLYNDDCSSLFQLDLKEIVEFYGQDS</sequence>
<dbReference type="Proteomes" id="UP001180020">
    <property type="component" value="Unassembled WGS sequence"/>
</dbReference>
<organism evidence="2 3">
    <name type="scientific">Acorus calamus</name>
    <name type="common">Sweet flag</name>
    <dbReference type="NCBI Taxonomy" id="4465"/>
    <lineage>
        <taxon>Eukaryota</taxon>
        <taxon>Viridiplantae</taxon>
        <taxon>Streptophyta</taxon>
        <taxon>Embryophyta</taxon>
        <taxon>Tracheophyta</taxon>
        <taxon>Spermatophyta</taxon>
        <taxon>Magnoliopsida</taxon>
        <taxon>Liliopsida</taxon>
        <taxon>Acoraceae</taxon>
        <taxon>Acorus</taxon>
    </lineage>
</organism>
<accession>A0AAV9E8C2</accession>
<name>A0AAV9E8C2_ACOCL</name>
<proteinExistence type="inferred from homology"/>